<reference evidence="1 2" key="1">
    <citation type="submission" date="2022-06" db="EMBL/GenBank/DDBJ databases">
        <title>Acetobacer genomes from food samples.</title>
        <authorList>
            <person name="Sombolestani A."/>
        </authorList>
    </citation>
    <scope>NUCLEOTIDE SEQUENCE [LARGE SCALE GENOMIC DNA]</scope>
    <source>
        <strain evidence="1 2">R-83281</strain>
    </source>
</reference>
<organism evidence="1 2">
    <name type="scientific">Acetobacter cerevisiae</name>
    <dbReference type="NCBI Taxonomy" id="178900"/>
    <lineage>
        <taxon>Bacteria</taxon>
        <taxon>Pseudomonadati</taxon>
        <taxon>Pseudomonadota</taxon>
        <taxon>Alphaproteobacteria</taxon>
        <taxon>Acetobacterales</taxon>
        <taxon>Acetobacteraceae</taxon>
        <taxon>Acetobacter</taxon>
    </lineage>
</organism>
<proteinExistence type="predicted"/>
<dbReference type="Proteomes" id="UP001523543">
    <property type="component" value="Unassembled WGS sequence"/>
</dbReference>
<evidence type="ECO:0000313" key="1">
    <source>
        <dbReference type="EMBL" id="MCP1247254.1"/>
    </source>
</evidence>
<keyword evidence="2" id="KW-1185">Reference proteome</keyword>
<dbReference type="EMBL" id="JAMYZR010000069">
    <property type="protein sequence ID" value="MCP1247254.1"/>
    <property type="molecule type" value="Genomic_DNA"/>
</dbReference>
<accession>A0ABT1EY41</accession>
<name>A0ABT1EY41_9PROT</name>
<gene>
    <name evidence="1" type="ORF">NKW54_15160</name>
</gene>
<comment type="caution">
    <text evidence="1">The sequence shown here is derived from an EMBL/GenBank/DDBJ whole genome shotgun (WGS) entry which is preliminary data.</text>
</comment>
<evidence type="ECO:0000313" key="2">
    <source>
        <dbReference type="Proteomes" id="UP001523543"/>
    </source>
</evidence>
<dbReference type="RefSeq" id="WP_253551216.1">
    <property type="nucleotide sequence ID" value="NZ_JAMYZR010000069.1"/>
</dbReference>
<protein>
    <submittedName>
        <fullName evidence="1">Uncharacterized protein</fullName>
    </submittedName>
</protein>
<sequence length="79" mass="8752">MKRHDPDTILLLREQIARIERHHGASGAGRRLATGLDDLDDHLKGGLLRGALHEFCGVRQDRALCARPAHFAASILARH</sequence>